<feature type="compositionally biased region" description="Low complexity" evidence="1">
    <location>
        <begin position="226"/>
        <end position="240"/>
    </location>
</feature>
<accession>A0A6U2JLA5</accession>
<gene>
    <name evidence="2" type="ORF">TDUB1175_LOCUS25796</name>
    <name evidence="3" type="ORF">TDUB1175_LOCUS25797</name>
</gene>
<feature type="region of interest" description="Disordered" evidence="1">
    <location>
        <begin position="58"/>
        <end position="78"/>
    </location>
</feature>
<evidence type="ECO:0008006" key="4">
    <source>
        <dbReference type="Google" id="ProtNLM"/>
    </source>
</evidence>
<evidence type="ECO:0000313" key="3">
    <source>
        <dbReference type="EMBL" id="CAD8327370.1"/>
    </source>
</evidence>
<dbReference type="EMBL" id="HBED01050936">
    <property type="protein sequence ID" value="CAD8327370.1"/>
    <property type="molecule type" value="Transcribed_RNA"/>
</dbReference>
<feature type="region of interest" description="Disordered" evidence="1">
    <location>
        <begin position="396"/>
        <end position="437"/>
    </location>
</feature>
<proteinExistence type="predicted"/>
<evidence type="ECO:0000256" key="1">
    <source>
        <dbReference type="SAM" id="MobiDB-lite"/>
    </source>
</evidence>
<evidence type="ECO:0000313" key="2">
    <source>
        <dbReference type="EMBL" id="CAD8327369.1"/>
    </source>
</evidence>
<dbReference type="AlphaFoldDB" id="A0A6U2JLA5"/>
<sequence length="437" mass="49705">MHGHEEEFQTCYSARDVELLEKERDDAVRQASELLDQVKAMDEAARLLLRVISVHDSHADADPTSPTEGSDDELREDESSCRSLSAEFDVGMTFDTLQKQWKLEQTGFPSLFNACKMLQQNRDLMAQEADYALDAMRLAQNQAAEKERKLMKTKKALRAVWKENLRLKKENTKHKETIVEIGHDSNEQLDQAYAILAHEKALSPPRSRRFESPDISSIPFPPLSPSPSMESGSSCCSSPSRRNDENEAPELTTPPRIVKRIATVQFEDETPGVGDLISRWMNKPDQQRNAYKIKFPNSKEIGLKLHSMQVDATGLRRRQPNAFIVWGFRDVDTCCSTDRPTVGARLVAVDGKSCEFGQWKTLKELCRHVRSKSGPIMLTFRNDPVTKDQIDHLNRALSPQRLQVEGQKKKENTSTTDSMMKTPERRRPLGPLRNRTT</sequence>
<organism evidence="3">
    <name type="scientific">Pseudictyota dubia</name>
    <dbReference type="NCBI Taxonomy" id="2749911"/>
    <lineage>
        <taxon>Eukaryota</taxon>
        <taxon>Sar</taxon>
        <taxon>Stramenopiles</taxon>
        <taxon>Ochrophyta</taxon>
        <taxon>Bacillariophyta</taxon>
        <taxon>Mediophyceae</taxon>
        <taxon>Biddulphiophycidae</taxon>
        <taxon>Eupodiscales</taxon>
        <taxon>Odontellaceae</taxon>
        <taxon>Pseudictyota</taxon>
    </lineage>
</organism>
<feature type="region of interest" description="Disordered" evidence="1">
    <location>
        <begin position="202"/>
        <end position="253"/>
    </location>
</feature>
<reference evidence="3" key="1">
    <citation type="submission" date="2021-01" db="EMBL/GenBank/DDBJ databases">
        <authorList>
            <person name="Corre E."/>
            <person name="Pelletier E."/>
            <person name="Niang G."/>
            <person name="Scheremetjew M."/>
            <person name="Finn R."/>
            <person name="Kale V."/>
            <person name="Holt S."/>
            <person name="Cochrane G."/>
            <person name="Meng A."/>
            <person name="Brown T."/>
            <person name="Cohen L."/>
        </authorList>
    </citation>
    <scope>NUCLEOTIDE SEQUENCE</scope>
    <source>
        <strain evidence="3">CCMP147</strain>
    </source>
</reference>
<protein>
    <recommendedName>
        <fullName evidence="4">PDZ domain-containing protein</fullName>
    </recommendedName>
</protein>
<dbReference type="EMBL" id="HBED01050935">
    <property type="protein sequence ID" value="CAD8327369.1"/>
    <property type="molecule type" value="Transcribed_RNA"/>
</dbReference>
<name>A0A6U2JLA5_9STRA</name>